<dbReference type="InterPro" id="IPR003439">
    <property type="entry name" value="ABC_transporter-like_ATP-bd"/>
</dbReference>
<dbReference type="GO" id="GO:0015808">
    <property type="term" value="P:L-alanine transport"/>
    <property type="evidence" value="ECO:0007669"/>
    <property type="project" value="TreeGrafter"/>
</dbReference>
<evidence type="ECO:0000313" key="6">
    <source>
        <dbReference type="Proteomes" id="UP000528185"/>
    </source>
</evidence>
<dbReference type="GO" id="GO:0005304">
    <property type="term" value="F:L-valine transmembrane transporter activity"/>
    <property type="evidence" value="ECO:0007669"/>
    <property type="project" value="TreeGrafter"/>
</dbReference>
<dbReference type="Pfam" id="PF00005">
    <property type="entry name" value="ABC_tran"/>
    <property type="match status" value="1"/>
</dbReference>
<dbReference type="GO" id="GO:0015192">
    <property type="term" value="F:L-phenylalanine transmembrane transporter activity"/>
    <property type="evidence" value="ECO:0007669"/>
    <property type="project" value="TreeGrafter"/>
</dbReference>
<dbReference type="InterPro" id="IPR032823">
    <property type="entry name" value="BCA_ABC_TP_C"/>
</dbReference>
<dbReference type="CDD" id="cd03219">
    <property type="entry name" value="ABC_Mj1267_LivG_branched"/>
    <property type="match status" value="1"/>
</dbReference>
<feature type="domain" description="ABC transporter" evidence="4">
    <location>
        <begin position="5"/>
        <end position="239"/>
    </location>
</feature>
<dbReference type="RefSeq" id="WP_065116882.1">
    <property type="nucleotide sequence ID" value="NZ_CAICSX020000002.1"/>
</dbReference>
<evidence type="ECO:0000313" key="5">
    <source>
        <dbReference type="EMBL" id="CAD0216501.1"/>
    </source>
</evidence>
<dbReference type="GO" id="GO:0005524">
    <property type="term" value="F:ATP binding"/>
    <property type="evidence" value="ECO:0007669"/>
    <property type="project" value="UniProtKB-KW"/>
</dbReference>
<dbReference type="Proteomes" id="UP000528185">
    <property type="component" value="Unassembled WGS sequence"/>
</dbReference>
<evidence type="ECO:0000256" key="3">
    <source>
        <dbReference type="ARBA" id="ARBA00022840"/>
    </source>
</evidence>
<dbReference type="GO" id="GO:1903805">
    <property type="term" value="P:L-valine import across plasma membrane"/>
    <property type="evidence" value="ECO:0007669"/>
    <property type="project" value="TreeGrafter"/>
</dbReference>
<dbReference type="GO" id="GO:0016887">
    <property type="term" value="F:ATP hydrolysis activity"/>
    <property type="evidence" value="ECO:0007669"/>
    <property type="project" value="InterPro"/>
</dbReference>
<dbReference type="SUPFAM" id="SSF52540">
    <property type="entry name" value="P-loop containing nucleoside triphosphate hydrolases"/>
    <property type="match status" value="1"/>
</dbReference>
<dbReference type="GO" id="GO:0042941">
    <property type="term" value="P:D-alanine transmembrane transport"/>
    <property type="evidence" value="ECO:0007669"/>
    <property type="project" value="TreeGrafter"/>
</dbReference>
<keyword evidence="2" id="KW-0547">Nucleotide-binding</keyword>
<dbReference type="GO" id="GO:1903806">
    <property type="term" value="P:L-isoleucine import across plasma membrane"/>
    <property type="evidence" value="ECO:0007669"/>
    <property type="project" value="TreeGrafter"/>
</dbReference>
<dbReference type="PANTHER" id="PTHR45772:SF7">
    <property type="entry name" value="AMINO ACID ABC TRANSPORTER ATP-BINDING PROTEIN"/>
    <property type="match status" value="1"/>
</dbReference>
<dbReference type="GO" id="GO:0015188">
    <property type="term" value="F:L-isoleucine transmembrane transporter activity"/>
    <property type="evidence" value="ECO:0007669"/>
    <property type="project" value="TreeGrafter"/>
</dbReference>
<dbReference type="GO" id="GO:0005886">
    <property type="term" value="C:plasma membrane"/>
    <property type="evidence" value="ECO:0007669"/>
    <property type="project" value="TreeGrafter"/>
</dbReference>
<comment type="caution">
    <text evidence="5">The sequence shown here is derived from an EMBL/GenBank/DDBJ whole genome shotgun (WGS) entry which is preliminary data.</text>
</comment>
<keyword evidence="3 5" id="KW-0067">ATP-binding</keyword>
<protein>
    <submittedName>
        <fullName evidence="5">Glutamine transport ATP-binding protein GlnQ</fullName>
    </submittedName>
</protein>
<sequence length="242" mass="25555">MSAVLEITDIRKTFGGLKAVDGLGLTIEAGEVVGLLGPNGSGKTTLMNLISGALKPTEGSIRLEGQEIAGKRPDVIARAGVARTFQLVRLLPSLSLLENVAVSAMFGPRRLSRLEAEKVARACLERIGLAGRETMPAGDLTYIDQKRLELARALAGEPKLLLLDEWLAGLNPTELQEGIALIRRLASQGTTILLVEHIMAAVRALCPRSVVMAAGRKIADGPTALVLDDPQVISAYLGAAHA</sequence>
<keyword evidence="1" id="KW-0813">Transport</keyword>
<gene>
    <name evidence="5" type="primary">glnQ_10</name>
    <name evidence="5" type="ORF">AGRHK599_LOCUS4764</name>
</gene>
<evidence type="ECO:0000256" key="2">
    <source>
        <dbReference type="ARBA" id="ARBA00022741"/>
    </source>
</evidence>
<name>A0AAN2DFQ5_RHIRH</name>
<dbReference type="SMART" id="SM00382">
    <property type="entry name" value="AAA"/>
    <property type="match status" value="1"/>
</dbReference>
<reference evidence="5 6" key="1">
    <citation type="submission" date="2020-06" db="EMBL/GenBank/DDBJ databases">
        <authorList>
            <person name="De Coninck B."/>
            <person name="Ibrahim H."/>
        </authorList>
    </citation>
    <scope>NUCLEOTIDE SEQUENCE [LARGE SCALE GENOMIC DNA]</scope>
    <source>
        <strain evidence="5">Ag_rhizogenes_K599</strain>
    </source>
</reference>
<accession>A0AAN2DFQ5</accession>
<organism evidence="5 6">
    <name type="scientific">Rhizobium rhizogenes</name>
    <name type="common">Agrobacterium rhizogenes</name>
    <dbReference type="NCBI Taxonomy" id="359"/>
    <lineage>
        <taxon>Bacteria</taxon>
        <taxon>Pseudomonadati</taxon>
        <taxon>Pseudomonadota</taxon>
        <taxon>Alphaproteobacteria</taxon>
        <taxon>Hyphomicrobiales</taxon>
        <taxon>Rhizobiaceae</taxon>
        <taxon>Rhizobium/Agrobacterium group</taxon>
        <taxon>Rhizobium</taxon>
    </lineage>
</organism>
<dbReference type="InterPro" id="IPR003593">
    <property type="entry name" value="AAA+_ATPase"/>
</dbReference>
<dbReference type="PANTHER" id="PTHR45772">
    <property type="entry name" value="CONSERVED COMPONENT OF ABC TRANSPORTER FOR NATURAL AMINO ACIDS-RELATED"/>
    <property type="match status" value="1"/>
</dbReference>
<dbReference type="InterPro" id="IPR027417">
    <property type="entry name" value="P-loop_NTPase"/>
</dbReference>
<dbReference type="InterPro" id="IPR051120">
    <property type="entry name" value="ABC_AA/LPS_Transport"/>
</dbReference>
<dbReference type="Gene3D" id="3.40.50.300">
    <property type="entry name" value="P-loop containing nucleotide triphosphate hydrolases"/>
    <property type="match status" value="1"/>
</dbReference>
<evidence type="ECO:0000256" key="1">
    <source>
        <dbReference type="ARBA" id="ARBA00022448"/>
    </source>
</evidence>
<dbReference type="EMBL" id="CAICSX020000002">
    <property type="protein sequence ID" value="CAD0216501.1"/>
    <property type="molecule type" value="Genomic_DNA"/>
</dbReference>
<dbReference type="AlphaFoldDB" id="A0AAN2DFQ5"/>
<dbReference type="Pfam" id="PF12399">
    <property type="entry name" value="BCA_ABC_TP_C"/>
    <property type="match status" value="1"/>
</dbReference>
<dbReference type="KEGG" id="aro:B0909_14290"/>
<evidence type="ECO:0000259" key="4">
    <source>
        <dbReference type="PROSITE" id="PS50893"/>
    </source>
</evidence>
<proteinExistence type="predicted"/>
<dbReference type="PROSITE" id="PS50893">
    <property type="entry name" value="ABC_TRANSPORTER_2"/>
    <property type="match status" value="1"/>
</dbReference>